<accession>A0A1Y6BKT8</accession>
<dbReference type="AlphaFoldDB" id="A0A1Y6BKT8"/>
<proteinExistence type="predicted"/>
<gene>
    <name evidence="2" type="ORF">SAMN05428998_105135</name>
</gene>
<keyword evidence="3" id="KW-1185">Reference proteome</keyword>
<sequence>MPVQPPGPTGVRRAWRQLLSFLEVSEEAPRPTAHPAAHPAAPAAAPRAAAEAAAPAGGARLDPRLEQLLTRHAETGPVPGGRVHLLNLEPIKARLGDRWPNARDRVRRTIETELQGRLGRHDFFSHSGENGYVIVFGDCSEAEAKLKIALLAEAALAKLFGGKEAEELRALAVRSVVTEADGRLATRLLDSTESLLASFDDAQPLPADDHRPESRQDSALDEAAVAMLLAGLDEQLKMLRTSGEQRVQPQLVANRLHEILGHLRALEGKMVRRLDDLAAAGGPDRPDIKLNPGLIRVAHHSLKTLRQIKHQAETELETHEQAAATLPTESEPALEQADLRVLYRPYWHAPSRKVAVYAPEAQLVTSSGALASDRDAVFDEEIEEAVDRLVLLHGRRDLEAAIKAHSPAIVAISIHYGTLARIGSRRRYLDLCRNIRAEDRSFVLWQLLGLPRQAFQSQLRGFVEQLRPFGRSISVMLTLTEQTFPHLAHDLELIALSGVAAVGLDAGQLGAEEKELIRLFDYVAKVSEAARLKCYATGIETSSLVLAATCAGFSYVAGPAVAEPLTRLDGVKPAEFDRIYLGKAEAAGTGSDETAG</sequence>
<name>A0A1Y6BKT8_9PROT</name>
<evidence type="ECO:0000313" key="3">
    <source>
        <dbReference type="Proteomes" id="UP000192917"/>
    </source>
</evidence>
<organism evidence="2 3">
    <name type="scientific">Tistlia consotensis USBA 355</name>
    <dbReference type="NCBI Taxonomy" id="560819"/>
    <lineage>
        <taxon>Bacteria</taxon>
        <taxon>Pseudomonadati</taxon>
        <taxon>Pseudomonadota</taxon>
        <taxon>Alphaproteobacteria</taxon>
        <taxon>Rhodospirillales</taxon>
        <taxon>Rhodovibrionaceae</taxon>
        <taxon>Tistlia</taxon>
    </lineage>
</organism>
<protein>
    <submittedName>
        <fullName evidence="2">Uncharacterized protein</fullName>
    </submittedName>
</protein>
<feature type="compositionally biased region" description="Low complexity" evidence="1">
    <location>
        <begin position="30"/>
        <end position="57"/>
    </location>
</feature>
<feature type="region of interest" description="Disordered" evidence="1">
    <location>
        <begin position="26"/>
        <end position="57"/>
    </location>
</feature>
<dbReference type="Proteomes" id="UP000192917">
    <property type="component" value="Unassembled WGS sequence"/>
</dbReference>
<evidence type="ECO:0000256" key="1">
    <source>
        <dbReference type="SAM" id="MobiDB-lite"/>
    </source>
</evidence>
<evidence type="ECO:0000313" key="2">
    <source>
        <dbReference type="EMBL" id="SMF13118.1"/>
    </source>
</evidence>
<dbReference type="EMBL" id="FWZX01000005">
    <property type="protein sequence ID" value="SMF13118.1"/>
    <property type="molecule type" value="Genomic_DNA"/>
</dbReference>
<dbReference type="STRING" id="560819.SAMN05428998_105135"/>
<reference evidence="2 3" key="1">
    <citation type="submission" date="2017-04" db="EMBL/GenBank/DDBJ databases">
        <authorList>
            <person name="Afonso C.L."/>
            <person name="Miller P.J."/>
            <person name="Scott M.A."/>
            <person name="Spackman E."/>
            <person name="Goraichik I."/>
            <person name="Dimitrov K.M."/>
            <person name="Suarez D.L."/>
            <person name="Swayne D.E."/>
        </authorList>
    </citation>
    <scope>NUCLEOTIDE SEQUENCE [LARGE SCALE GENOMIC DNA]</scope>
    <source>
        <strain evidence="2 3">USBA 355</strain>
    </source>
</reference>